<evidence type="ECO:0000313" key="2">
    <source>
        <dbReference type="Proteomes" id="UP001489004"/>
    </source>
</evidence>
<reference evidence="1 2" key="1">
    <citation type="journal article" date="2024" name="Nat. Commun.">
        <title>Phylogenomics reveals the evolutionary origins of lichenization in chlorophyte algae.</title>
        <authorList>
            <person name="Puginier C."/>
            <person name="Libourel C."/>
            <person name="Otte J."/>
            <person name="Skaloud P."/>
            <person name="Haon M."/>
            <person name="Grisel S."/>
            <person name="Petersen M."/>
            <person name="Berrin J.G."/>
            <person name="Delaux P.M."/>
            <person name="Dal Grande F."/>
            <person name="Keller J."/>
        </authorList>
    </citation>
    <scope>NUCLEOTIDE SEQUENCE [LARGE SCALE GENOMIC DNA]</scope>
    <source>
        <strain evidence="1 2">SAG 2043</strain>
    </source>
</reference>
<accession>A0AAW1Q4K1</accession>
<dbReference type="EMBL" id="JALJOR010000006">
    <property type="protein sequence ID" value="KAK9815750.1"/>
    <property type="molecule type" value="Genomic_DNA"/>
</dbReference>
<proteinExistence type="predicted"/>
<comment type="caution">
    <text evidence="1">The sequence shown here is derived from an EMBL/GenBank/DDBJ whole genome shotgun (WGS) entry which is preliminary data.</text>
</comment>
<keyword evidence="2" id="KW-1185">Reference proteome</keyword>
<dbReference type="Proteomes" id="UP001489004">
    <property type="component" value="Unassembled WGS sequence"/>
</dbReference>
<evidence type="ECO:0000313" key="1">
    <source>
        <dbReference type="EMBL" id="KAK9815750.1"/>
    </source>
</evidence>
<organism evidence="1 2">
    <name type="scientific">[Myrmecia] bisecta</name>
    <dbReference type="NCBI Taxonomy" id="41462"/>
    <lineage>
        <taxon>Eukaryota</taxon>
        <taxon>Viridiplantae</taxon>
        <taxon>Chlorophyta</taxon>
        <taxon>core chlorophytes</taxon>
        <taxon>Trebouxiophyceae</taxon>
        <taxon>Trebouxiales</taxon>
        <taxon>Trebouxiaceae</taxon>
        <taxon>Myrmecia</taxon>
    </lineage>
</organism>
<dbReference type="AlphaFoldDB" id="A0AAW1Q4K1"/>
<name>A0AAW1Q4K1_9CHLO</name>
<protein>
    <submittedName>
        <fullName evidence="1">Uncharacterized protein</fullName>
    </submittedName>
</protein>
<gene>
    <name evidence="1" type="ORF">WJX72_008904</name>
</gene>
<sequence>MLAGVGGTKDVFPVKSFSHEYEPNYEVGILLFRALEHALYAASDYLEAIGTDATIIDRQVITVYENNKNRHASGP</sequence>